<dbReference type="SMART" id="SM00490">
    <property type="entry name" value="HELICc"/>
    <property type="match status" value="1"/>
</dbReference>
<dbReference type="InterPro" id="IPR055180">
    <property type="entry name" value="HsdR_RecA-like_helicase_dom_2"/>
</dbReference>
<dbReference type="REBASE" id="145252">
    <property type="entry name" value="AhuZ5ORF3960P"/>
</dbReference>
<dbReference type="Pfam" id="PF11867">
    <property type="entry name" value="T1RH-like_C"/>
    <property type="match status" value="1"/>
</dbReference>
<evidence type="ECO:0000256" key="10">
    <source>
        <dbReference type="RuleBase" id="RU364115"/>
    </source>
</evidence>
<accession>A0A160JEG5</accession>
<dbReference type="SUPFAM" id="SSF52540">
    <property type="entry name" value="P-loop containing nucleoside triphosphate hydrolases"/>
    <property type="match status" value="2"/>
</dbReference>
<dbReference type="KEGG" id="ahu:A6A40_03970"/>
<dbReference type="Proteomes" id="UP000077405">
    <property type="component" value="Chromosome"/>
</dbReference>
<evidence type="ECO:0000256" key="3">
    <source>
        <dbReference type="ARBA" id="ARBA00022722"/>
    </source>
</evidence>
<dbReference type="EC" id="3.1.21.3" evidence="10"/>
<keyword evidence="7 10" id="KW-0378">Hydrolase</keyword>
<keyword evidence="9 10" id="KW-0238">DNA-binding</keyword>
<dbReference type="InterPro" id="IPR001650">
    <property type="entry name" value="Helicase_C-like"/>
</dbReference>
<dbReference type="RefSeq" id="WP_063634214.1">
    <property type="nucleotide sequence ID" value="NZ_CP015285.1"/>
</dbReference>
<dbReference type="Pfam" id="PF18766">
    <property type="entry name" value="SWI2_SNF2"/>
    <property type="match status" value="1"/>
</dbReference>
<evidence type="ECO:0000256" key="9">
    <source>
        <dbReference type="ARBA" id="ARBA00023125"/>
    </source>
</evidence>
<evidence type="ECO:0000256" key="1">
    <source>
        <dbReference type="ARBA" id="ARBA00000851"/>
    </source>
</evidence>
<dbReference type="PROSITE" id="PS51192">
    <property type="entry name" value="HELICASE_ATP_BIND_1"/>
    <property type="match status" value="1"/>
</dbReference>
<dbReference type="Pfam" id="PF22679">
    <property type="entry name" value="T1R_D3-like"/>
    <property type="match status" value="1"/>
</dbReference>
<dbReference type="PANTHER" id="PTHR30195:SF15">
    <property type="entry name" value="TYPE I RESTRICTION ENZYME HINDI ENDONUCLEASE SUBUNIT"/>
    <property type="match status" value="1"/>
</dbReference>
<dbReference type="AlphaFoldDB" id="A0A160JEG5"/>
<evidence type="ECO:0000256" key="2">
    <source>
        <dbReference type="ARBA" id="ARBA00008598"/>
    </source>
</evidence>
<evidence type="ECO:0000256" key="8">
    <source>
        <dbReference type="ARBA" id="ARBA00022840"/>
    </source>
</evidence>
<evidence type="ECO:0000256" key="5">
    <source>
        <dbReference type="ARBA" id="ARBA00022747"/>
    </source>
</evidence>
<comment type="subunit">
    <text evidence="10">The type I restriction/modification system is composed of three polypeptides R, M and S.</text>
</comment>
<dbReference type="InterPro" id="IPR014001">
    <property type="entry name" value="Helicase_ATP-bd"/>
</dbReference>
<organism evidence="12 13">
    <name type="scientific">Azospirillum humicireducens</name>
    <dbReference type="NCBI Taxonomy" id="1226968"/>
    <lineage>
        <taxon>Bacteria</taxon>
        <taxon>Pseudomonadati</taxon>
        <taxon>Pseudomonadota</taxon>
        <taxon>Alphaproteobacteria</taxon>
        <taxon>Rhodospirillales</taxon>
        <taxon>Azospirillaceae</taxon>
        <taxon>Azospirillum</taxon>
    </lineage>
</organism>
<dbReference type="GO" id="GO:0003677">
    <property type="term" value="F:DNA binding"/>
    <property type="evidence" value="ECO:0007669"/>
    <property type="project" value="UniProtKB-KW"/>
</dbReference>
<dbReference type="GO" id="GO:0009035">
    <property type="term" value="F:type I site-specific deoxyribonuclease activity"/>
    <property type="evidence" value="ECO:0007669"/>
    <property type="project" value="UniProtKB-EC"/>
</dbReference>
<dbReference type="STRING" id="1226968.A6A40_03970"/>
<evidence type="ECO:0000256" key="4">
    <source>
        <dbReference type="ARBA" id="ARBA00022741"/>
    </source>
</evidence>
<name>A0A160JEG5_9PROT</name>
<keyword evidence="5 10" id="KW-0680">Restriction system</keyword>
<dbReference type="InterPro" id="IPR004473">
    <property type="entry name" value="Restrct_endonuc_typeI_HsdR"/>
</dbReference>
<dbReference type="CDD" id="cd18030">
    <property type="entry name" value="DEXHc_RE_I_HsdR"/>
    <property type="match status" value="1"/>
</dbReference>
<comment type="similarity">
    <text evidence="2 10">Belongs to the HsdR family.</text>
</comment>
<keyword evidence="3" id="KW-0540">Nuclease</keyword>
<dbReference type="SMART" id="SM00487">
    <property type="entry name" value="DEXDc"/>
    <property type="match status" value="1"/>
</dbReference>
<keyword evidence="13" id="KW-1185">Reference proteome</keyword>
<protein>
    <recommendedName>
        <fullName evidence="10">Type I restriction enzyme endonuclease subunit</fullName>
        <shortName evidence="10">R protein</shortName>
        <ecNumber evidence="10">3.1.21.3</ecNumber>
    </recommendedName>
</protein>
<dbReference type="OrthoDB" id="9758243at2"/>
<dbReference type="PANTHER" id="PTHR30195">
    <property type="entry name" value="TYPE I SITE-SPECIFIC DEOXYRIBONUCLEASE PROTEIN SUBUNIT M AND R"/>
    <property type="match status" value="1"/>
</dbReference>
<dbReference type="GO" id="GO:0009307">
    <property type="term" value="P:DNA restriction-modification system"/>
    <property type="evidence" value="ECO:0007669"/>
    <property type="project" value="UniProtKB-KW"/>
</dbReference>
<evidence type="ECO:0000259" key="11">
    <source>
        <dbReference type="PROSITE" id="PS51192"/>
    </source>
</evidence>
<evidence type="ECO:0000256" key="6">
    <source>
        <dbReference type="ARBA" id="ARBA00022759"/>
    </source>
</evidence>
<dbReference type="Gene3D" id="3.90.1570.50">
    <property type="match status" value="1"/>
</dbReference>
<dbReference type="InterPro" id="IPR021810">
    <property type="entry name" value="T1RH-like_C"/>
</dbReference>
<gene>
    <name evidence="12" type="ORF">A6A40_03970</name>
</gene>
<dbReference type="Pfam" id="PF04313">
    <property type="entry name" value="HSDR_N"/>
    <property type="match status" value="1"/>
</dbReference>
<comment type="function">
    <text evidence="10">Subunit R is required for both nuclease and ATPase activities, but not for modification.</text>
</comment>
<dbReference type="InterPro" id="IPR027417">
    <property type="entry name" value="P-loop_NTPase"/>
</dbReference>
<dbReference type="InterPro" id="IPR051268">
    <property type="entry name" value="Type-I_R_enzyme_R_subunit"/>
</dbReference>
<sequence length="989" mass="110606">MTEARRQEELIEVELPAAALLEDVLGYAPLTPDAVADLREGPADAVLHGRLLESVRRLNPWIDEDNARRAVSTVNRLTGIDLIETNEKGHTLLTFGIALGQTDADGRRQDRTVRFLDFDTPANNRFEYARRIRLRGPRQEIIPDILIYVNGLPLCVIECKAPGLADPIGDGIEQFGRYQGLGDYVGLGAPRLFEMAQLCIVLARGEAKYGTVCTPYRHWAEWKEPYPRSRTDLMNRLGRDPSAQDVLLAGLLAPVNLLDLVRNFIVFETEQGRRIKKLARYQQFIAVQEAVKRIEGAGDPAQRGGVIHHTQGSGKSLTMVFLATKLRRLPMAANPTLVIVTDRIELDQQIAGTFLRSGFPNPVQAKSGDHLRDLLSGGAGTTVLTTVHKFHTAVPSRTSFITQASNVFVMVDEAHRSQYRELAARMRAGLPNACMIAFTGTPIDKKDRSTLREFGDYIHRYPIDQAVRDGATVPIFYEMRDVHLRIEGRDLERELRAACPDLTDEQFEELKRKAPLAQTVAELPQRIAEVCKDLLAHYRAAIEPNGFKAQIVAVSRDAAVTYKEALDRLGGPESAVIMSASNGDTARLKAHQLTPKDRDRMIERFRDDDDPLKILVVCDMLLTGFDAPVEQVMYLDAPLREHTLLQAIARVNRTADGRQGRKTHGLVVDYWGDNKRISDALALFDSEDLAGALLSLSQKTEQMRSRHRAAMRFFDGMNRADEESCIGLLEPEDVRAAFDLAFRRYAEAVDMVLPNPAALEDPFLPDLKWLARIRAQARRRYRDDHLSVRHYGALVGDLIEKHMRADGVEQILAPLSILSPEFQAQMKALASDEARASEMEHALRHEIHVHRDENPVLYESLWSKLQRLIDLRREVRIDAASALDRLDALAGEFRAARRGERDDAGLSGTPGAIFGLIKDAVGPSPEAPATAIAAALEELAVIDWHQKEDVKRQMRRAIKTELRTAGVAPAEMEALTVRIMDVARARMVR</sequence>
<evidence type="ECO:0000313" key="13">
    <source>
        <dbReference type="Proteomes" id="UP000077405"/>
    </source>
</evidence>
<evidence type="ECO:0000256" key="7">
    <source>
        <dbReference type="ARBA" id="ARBA00022801"/>
    </source>
</evidence>
<dbReference type="CDD" id="cd22332">
    <property type="entry name" value="HsdR_N"/>
    <property type="match status" value="1"/>
</dbReference>
<dbReference type="InterPro" id="IPR040980">
    <property type="entry name" value="SWI2_SNF2"/>
</dbReference>
<dbReference type="EMBL" id="CP015285">
    <property type="protein sequence ID" value="ANC91126.1"/>
    <property type="molecule type" value="Genomic_DNA"/>
</dbReference>
<dbReference type="NCBIfam" id="TIGR00348">
    <property type="entry name" value="hsdR"/>
    <property type="match status" value="1"/>
</dbReference>
<dbReference type="CDD" id="cd18800">
    <property type="entry name" value="SF2_C_EcoR124I-like"/>
    <property type="match status" value="1"/>
</dbReference>
<keyword evidence="6 12" id="KW-0255">Endonuclease</keyword>
<dbReference type="InterPro" id="IPR007409">
    <property type="entry name" value="Restrct_endonuc_type1_HsdR_N"/>
</dbReference>
<feature type="domain" description="Helicase ATP-binding" evidence="11">
    <location>
        <begin position="296"/>
        <end position="460"/>
    </location>
</feature>
<dbReference type="GO" id="GO:0005524">
    <property type="term" value="F:ATP binding"/>
    <property type="evidence" value="ECO:0007669"/>
    <property type="project" value="UniProtKB-KW"/>
</dbReference>
<reference evidence="12 13" key="1">
    <citation type="journal article" date="2013" name="Int. J. Syst. Evol. Microbiol.">
        <title>Azospirillum humicireducens sp. nov., a nitrogen-fixing bacterium isolated from a microbial fuel cell.</title>
        <authorList>
            <person name="Zhou S."/>
            <person name="Han L."/>
            <person name="Wang Y."/>
            <person name="Yang G."/>
            <person name="Zhuang L."/>
            <person name="Hu P."/>
        </authorList>
    </citation>
    <scope>NUCLEOTIDE SEQUENCE [LARGE SCALE GENOMIC DNA]</scope>
    <source>
        <strain evidence="12 13">SgZ-5</strain>
    </source>
</reference>
<evidence type="ECO:0000313" key="12">
    <source>
        <dbReference type="EMBL" id="ANC91126.1"/>
    </source>
</evidence>
<keyword evidence="8 10" id="KW-0067">ATP-binding</keyword>
<proteinExistence type="inferred from homology"/>
<comment type="catalytic activity">
    <reaction evidence="1 10">
        <text>Endonucleolytic cleavage of DNA to give random double-stranded fragments with terminal 5'-phosphates, ATP is simultaneously hydrolyzed.</text>
        <dbReference type="EC" id="3.1.21.3"/>
    </reaction>
</comment>
<keyword evidence="4 10" id="KW-0547">Nucleotide-binding</keyword>
<dbReference type="Gene3D" id="3.40.50.300">
    <property type="entry name" value="P-loop containing nucleotide triphosphate hydrolases"/>
    <property type="match status" value="2"/>
</dbReference>